<dbReference type="PANTHER" id="PTHR34351:SF1">
    <property type="entry name" value="SLR1927 PROTEIN"/>
    <property type="match status" value="1"/>
</dbReference>
<dbReference type="Proteomes" id="UP000321917">
    <property type="component" value="Unassembled WGS sequence"/>
</dbReference>
<dbReference type="EMBL" id="VOLR01000005">
    <property type="protein sequence ID" value="TWX61886.1"/>
    <property type="molecule type" value="Genomic_DNA"/>
</dbReference>
<keyword evidence="1" id="KW-0472">Membrane</keyword>
<name>A0A5C6QRF1_9GAMM</name>
<dbReference type="Proteomes" id="UP000321525">
    <property type="component" value="Unassembled WGS sequence"/>
</dbReference>
<evidence type="ECO:0000313" key="4">
    <source>
        <dbReference type="Proteomes" id="UP000321525"/>
    </source>
</evidence>
<keyword evidence="1" id="KW-0812">Transmembrane</keyword>
<feature type="transmembrane region" description="Helical" evidence="1">
    <location>
        <begin position="72"/>
        <end position="93"/>
    </location>
</feature>
<keyword evidence="1" id="KW-1133">Transmembrane helix</keyword>
<dbReference type="PANTHER" id="PTHR34351">
    <property type="entry name" value="SLR1927 PROTEIN-RELATED"/>
    <property type="match status" value="1"/>
</dbReference>
<evidence type="ECO:0000313" key="2">
    <source>
        <dbReference type="EMBL" id="TWX61886.1"/>
    </source>
</evidence>
<proteinExistence type="predicted"/>
<reference evidence="3 5" key="1">
    <citation type="submission" date="2019-07" db="EMBL/GenBank/DDBJ databases">
        <title>Genomes of sea-ice associated Colwellia species.</title>
        <authorList>
            <person name="Bowman J.P."/>
        </authorList>
    </citation>
    <scope>NUCLEOTIDE SEQUENCE [LARGE SCALE GENOMIC DNA]</scope>
    <source>
        <strain evidence="2 4">ACAM 607</strain>
        <strain evidence="3 5">IC036</strain>
    </source>
</reference>
<dbReference type="EMBL" id="VOLQ01000003">
    <property type="protein sequence ID" value="TWX71218.1"/>
    <property type="molecule type" value="Genomic_DNA"/>
</dbReference>
<sequence>MIVVKWLKPIKNYGNRFINRRFNRWLKRRIPPASEHKLSNRNIFIMPTRFGFVYLIFVVLLFLLATNYQNNVIMLLSYLMASVFITTMMQSFFNLSGIVLSADKTAQGHAKANIAFPIKISSANKRFAVNFGFDDQTVFHLAQSETKEQTVYVRCSYQTRGVYTPGRLKVSSEFSLGLFISWTRIDFDQQCTVYPQAISLSHRQSDLSDSEQDNLFLAKSKPGVDDFFELKAYLPGEPLSRIAWKQYARGQGRLTKHYHQQQGTRCWLKLNDMPNHGLEKQLEYLCFLVSEYHRSEQVFGLDLATEKIQPGQGELHCKQCLMALAIYPKSH</sequence>
<dbReference type="AlphaFoldDB" id="A0A5C6QRF1"/>
<evidence type="ECO:0000313" key="5">
    <source>
        <dbReference type="Proteomes" id="UP000321917"/>
    </source>
</evidence>
<protein>
    <submittedName>
        <fullName evidence="3">DUF58 domain-containing protein</fullName>
    </submittedName>
</protein>
<comment type="caution">
    <text evidence="3">The sequence shown here is derived from an EMBL/GenBank/DDBJ whole genome shotgun (WGS) entry which is preliminary data.</text>
</comment>
<organism evidence="3 5">
    <name type="scientific">Colwellia hornerae</name>
    <dbReference type="NCBI Taxonomy" id="89402"/>
    <lineage>
        <taxon>Bacteria</taxon>
        <taxon>Pseudomonadati</taxon>
        <taxon>Pseudomonadota</taxon>
        <taxon>Gammaproteobacteria</taxon>
        <taxon>Alteromonadales</taxon>
        <taxon>Colwelliaceae</taxon>
        <taxon>Colwellia</taxon>
    </lineage>
</organism>
<accession>A0A5C6QRF1</accession>
<keyword evidence="4" id="KW-1185">Reference proteome</keyword>
<dbReference type="OrthoDB" id="5298497at2"/>
<gene>
    <name evidence="2" type="ORF">ESZ26_04530</name>
    <name evidence="3" type="ORF">ESZ27_02110</name>
</gene>
<feature type="transmembrane region" description="Helical" evidence="1">
    <location>
        <begin position="43"/>
        <end position="65"/>
    </location>
</feature>
<evidence type="ECO:0000256" key="1">
    <source>
        <dbReference type="SAM" id="Phobius"/>
    </source>
</evidence>
<evidence type="ECO:0000313" key="3">
    <source>
        <dbReference type="EMBL" id="TWX71218.1"/>
    </source>
</evidence>